<dbReference type="Gene3D" id="3.40.30.10">
    <property type="entry name" value="Glutaredoxin"/>
    <property type="match status" value="1"/>
</dbReference>
<dbReference type="SFLD" id="SFLDS00019">
    <property type="entry name" value="Glutathione_Transferase_(cytos"/>
    <property type="match status" value="1"/>
</dbReference>
<keyword evidence="2 5" id="KW-0808">Transferase</keyword>
<dbReference type="Proteomes" id="UP000426265">
    <property type="component" value="Unassembled WGS sequence"/>
</dbReference>
<evidence type="ECO:0000256" key="4">
    <source>
        <dbReference type="ARBA" id="ARBA00047960"/>
    </source>
</evidence>
<dbReference type="PANTHER" id="PTHR11260:SF632">
    <property type="entry name" value="GLUTATHIONE S-TRANSFERASE U13-RELATED"/>
    <property type="match status" value="1"/>
</dbReference>
<dbReference type="SFLD" id="SFLDG01152">
    <property type="entry name" value="Main.3:_Omega-_and_Tau-like"/>
    <property type="match status" value="1"/>
</dbReference>
<dbReference type="Proteomes" id="UP000078284">
    <property type="component" value="Chromosome 1"/>
</dbReference>
<evidence type="ECO:0000313" key="13">
    <source>
        <dbReference type="Proteomes" id="UP000434276"/>
    </source>
</evidence>
<protein>
    <recommendedName>
        <fullName evidence="5">Glutathione S-transferase</fullName>
        <ecNumber evidence="5">2.5.1.18</ecNumber>
    </recommendedName>
</protein>
<dbReference type="EMBL" id="CACRSJ010000104">
    <property type="protein sequence ID" value="VYS47283.1"/>
    <property type="molecule type" value="Genomic_DNA"/>
</dbReference>
<reference evidence="8 13" key="3">
    <citation type="submission" date="2019-12" db="EMBL/GenBank/DDBJ databases">
        <authorList>
            <person name="Jiao W.-B."/>
            <person name="Schneeberger K."/>
        </authorList>
    </citation>
    <scope>NUCLEOTIDE SEQUENCE [LARGE SCALE GENOMIC DNA]</scope>
    <source>
        <strain evidence="12">cv. An-1</strain>
        <strain evidence="13">cv. C24</strain>
    </source>
</reference>
<dbReference type="InterPro" id="IPR036282">
    <property type="entry name" value="Glutathione-S-Trfase_C_sf"/>
</dbReference>
<evidence type="ECO:0000313" key="8">
    <source>
        <dbReference type="EMBL" id="CAA0246042.1"/>
    </source>
</evidence>
<dbReference type="SUPFAM" id="SSF47616">
    <property type="entry name" value="GST C-terminal domain-like"/>
    <property type="match status" value="1"/>
</dbReference>
<dbReference type="Pfam" id="PF02798">
    <property type="entry name" value="GST_N"/>
    <property type="match status" value="1"/>
</dbReference>
<keyword evidence="5" id="KW-0963">Cytoplasm</keyword>
<accession>A0A5S9W3I4</accession>
<gene>
    <name evidence="9" type="ordered locus">AXX17_At1g27580</name>
    <name evidence="10" type="ORF">AN1_LOCUS2776</name>
    <name evidence="8" type="ORF">C24_LOCUS2680</name>
</gene>
<sequence>MAQNDTVKLIGCSDDPFSIRPRVALHLKSIKYEYLEEPDDDLGEKSQLLLKSNPIHKKTPVLIHGDLAICESLNIVQYLDEAWPSDPSILPSNAYDRASARFWAQYIDDKCFEAANALTGANNDEERIAATGKLTECLAILEETFQKSSKGLGFFGGETIGYLDIACAALLGPISVIEMFSADKFVREETTPGLIQWAVRFRAHEAVRPYMPTVEEVTELVKQRIEEGFKRNFKSNVSTSEYE</sequence>
<evidence type="ECO:0000256" key="3">
    <source>
        <dbReference type="ARBA" id="ARBA00025743"/>
    </source>
</evidence>
<dbReference type="GO" id="GO:0009407">
    <property type="term" value="P:toxin catabolic process"/>
    <property type="evidence" value="ECO:0007669"/>
    <property type="project" value="UniProtKB-ARBA"/>
</dbReference>
<evidence type="ECO:0000313" key="12">
    <source>
        <dbReference type="Proteomes" id="UP000426265"/>
    </source>
</evidence>
<dbReference type="FunFam" id="3.40.30.10:FF:000044">
    <property type="entry name" value="Glutathione S-transferase GSTU6"/>
    <property type="match status" value="1"/>
</dbReference>
<dbReference type="FunFam" id="1.20.1050.10:FF:000016">
    <property type="entry name" value="Glutathione S-transferase U9"/>
    <property type="match status" value="1"/>
</dbReference>
<dbReference type="Proteomes" id="UP000434276">
    <property type="component" value="Unassembled WGS sequence"/>
</dbReference>
<dbReference type="Gene3D" id="1.20.1050.10">
    <property type="match status" value="1"/>
</dbReference>
<dbReference type="SMR" id="A0A178WN03"/>
<dbReference type="SFLD" id="SFLDG00358">
    <property type="entry name" value="Main_(cytGST)"/>
    <property type="match status" value="1"/>
</dbReference>
<evidence type="ECO:0000313" key="9">
    <source>
        <dbReference type="EMBL" id="OAP18923.1"/>
    </source>
</evidence>
<evidence type="ECO:0000313" key="10">
    <source>
        <dbReference type="EMBL" id="VYS47283.1"/>
    </source>
</evidence>
<evidence type="ECO:0000259" key="7">
    <source>
        <dbReference type="PROSITE" id="PS50405"/>
    </source>
</evidence>
<feature type="domain" description="GST N-terminal" evidence="6">
    <location>
        <begin position="5"/>
        <end position="87"/>
    </location>
</feature>
<dbReference type="PROSITE" id="PS50404">
    <property type="entry name" value="GST_NTER"/>
    <property type="match status" value="1"/>
</dbReference>
<dbReference type="InterPro" id="IPR045073">
    <property type="entry name" value="Omega/Tau-like"/>
</dbReference>
<dbReference type="GO" id="GO:0005829">
    <property type="term" value="C:cytosol"/>
    <property type="evidence" value="ECO:0007669"/>
    <property type="project" value="UniProtKB-SubCell"/>
</dbReference>
<evidence type="ECO:0000256" key="2">
    <source>
        <dbReference type="ARBA" id="ARBA00022679"/>
    </source>
</evidence>
<accession>A0A178WN03</accession>
<dbReference type="InterPro" id="IPR010987">
    <property type="entry name" value="Glutathione-S-Trfase_C-like"/>
</dbReference>
<dbReference type="EC" id="2.5.1.18" evidence="5"/>
<reference evidence="11" key="1">
    <citation type="journal article" date="2016" name="Proc. Natl. Acad. Sci. U.S.A.">
        <title>Chromosome-level assembly of Arabidopsis thaliana Ler reveals the extent of translocation and inversion polymorphisms.</title>
        <authorList>
            <person name="Zapata L."/>
            <person name="Ding J."/>
            <person name="Willing E.M."/>
            <person name="Hartwig B."/>
            <person name="Bezdan D."/>
            <person name="Jiao W.B."/>
            <person name="Patel V."/>
            <person name="Velikkakam James G."/>
            <person name="Koornneef M."/>
            <person name="Ossowski S."/>
            <person name="Schneeberger K."/>
        </authorList>
    </citation>
    <scope>NUCLEOTIDE SEQUENCE [LARGE SCALE GENOMIC DNA]</scope>
    <source>
        <strain evidence="11">cv. Landsberg erecta</strain>
    </source>
</reference>
<dbReference type="EMBL" id="CACSHJ010000087">
    <property type="protein sequence ID" value="CAA0246042.1"/>
    <property type="molecule type" value="Genomic_DNA"/>
</dbReference>
<dbReference type="CDD" id="cd03058">
    <property type="entry name" value="GST_N_Tau"/>
    <property type="match status" value="1"/>
</dbReference>
<feature type="domain" description="GST C-terminal" evidence="7">
    <location>
        <begin position="93"/>
        <end position="220"/>
    </location>
</feature>
<dbReference type="GO" id="GO:0006749">
    <property type="term" value="P:glutathione metabolic process"/>
    <property type="evidence" value="ECO:0007669"/>
    <property type="project" value="InterPro"/>
</dbReference>
<evidence type="ECO:0000259" key="6">
    <source>
        <dbReference type="PROSITE" id="PS50404"/>
    </source>
</evidence>
<reference evidence="9" key="2">
    <citation type="submission" date="2016-03" db="EMBL/GenBank/DDBJ databases">
        <title>Full-length assembly of Arabidopsis thaliana Ler reveals the complement of translocations and inversions.</title>
        <authorList>
            <person name="Zapata L."/>
            <person name="Schneeberger K."/>
            <person name="Ossowski S."/>
        </authorList>
    </citation>
    <scope>NUCLEOTIDE SEQUENCE [LARGE SCALE GENOMIC DNA]</scope>
    <source>
        <tissue evidence="9">Leaf</tissue>
    </source>
</reference>
<dbReference type="SUPFAM" id="SSF52833">
    <property type="entry name" value="Thioredoxin-like"/>
    <property type="match status" value="1"/>
</dbReference>
<dbReference type="AlphaFoldDB" id="A0A178WN03"/>
<dbReference type="PROSITE" id="PS50405">
    <property type="entry name" value="GST_CTER"/>
    <property type="match status" value="1"/>
</dbReference>
<name>A0A178WN03_ARATH</name>
<dbReference type="InterPro" id="IPR045074">
    <property type="entry name" value="GST_C_Tau"/>
</dbReference>
<comment type="function">
    <text evidence="5">Is involved in the conjugation of reduced glutathione to a wide number of exogenous and endogenous hydrophobic electrophiles.</text>
</comment>
<comment type="subcellular location">
    <subcellularLocation>
        <location evidence="5">Cytoplasm</location>
        <location evidence="5">Cytosol</location>
    </subcellularLocation>
</comment>
<evidence type="ECO:0000256" key="1">
    <source>
        <dbReference type="ARBA" id="ARBA00022575"/>
    </source>
</evidence>
<dbReference type="EMBL" id="LUHQ01000001">
    <property type="protein sequence ID" value="OAP18923.1"/>
    <property type="molecule type" value="Genomic_DNA"/>
</dbReference>
<proteinExistence type="inferred from homology"/>
<dbReference type="InterPro" id="IPR004045">
    <property type="entry name" value="Glutathione_S-Trfase_N"/>
</dbReference>
<comment type="similarity">
    <text evidence="3">Belongs to the GST superfamily. Tau family.</text>
</comment>
<dbReference type="ExpressionAtlas" id="A0A178WN03">
    <property type="expression patterns" value="baseline and differential"/>
</dbReference>
<keyword evidence="1" id="KW-0216">Detoxification</keyword>
<dbReference type="GO" id="GO:0004364">
    <property type="term" value="F:glutathione transferase activity"/>
    <property type="evidence" value="ECO:0007669"/>
    <property type="project" value="UniProtKB-UniRule"/>
</dbReference>
<comment type="catalytic activity">
    <reaction evidence="4 5">
        <text>RX + glutathione = an S-substituted glutathione + a halide anion + H(+)</text>
        <dbReference type="Rhea" id="RHEA:16437"/>
        <dbReference type="ChEBI" id="CHEBI:15378"/>
        <dbReference type="ChEBI" id="CHEBI:16042"/>
        <dbReference type="ChEBI" id="CHEBI:17792"/>
        <dbReference type="ChEBI" id="CHEBI:57925"/>
        <dbReference type="ChEBI" id="CHEBI:90779"/>
        <dbReference type="EC" id="2.5.1.18"/>
    </reaction>
</comment>
<dbReference type="KEGG" id="ath:AT1G27140"/>
<dbReference type="InterPro" id="IPR040079">
    <property type="entry name" value="Glutathione_S-Trfase"/>
</dbReference>
<dbReference type="InterPro" id="IPR036249">
    <property type="entry name" value="Thioredoxin-like_sf"/>
</dbReference>
<organism evidence="9 11">
    <name type="scientific">Arabidopsis thaliana</name>
    <name type="common">Mouse-ear cress</name>
    <dbReference type="NCBI Taxonomy" id="3702"/>
    <lineage>
        <taxon>Eukaryota</taxon>
        <taxon>Viridiplantae</taxon>
        <taxon>Streptophyta</taxon>
        <taxon>Embryophyta</taxon>
        <taxon>Tracheophyta</taxon>
        <taxon>Spermatophyta</taxon>
        <taxon>Magnoliopsida</taxon>
        <taxon>eudicotyledons</taxon>
        <taxon>Gunneridae</taxon>
        <taxon>Pentapetalae</taxon>
        <taxon>rosids</taxon>
        <taxon>malvids</taxon>
        <taxon>Brassicales</taxon>
        <taxon>Brassicaceae</taxon>
        <taxon>Camelineae</taxon>
        <taxon>Arabidopsis</taxon>
    </lineage>
</organism>
<evidence type="ECO:0000256" key="5">
    <source>
        <dbReference type="RuleBase" id="RU369102"/>
    </source>
</evidence>
<dbReference type="OrthoDB" id="202840at2759"/>
<dbReference type="PANTHER" id="PTHR11260">
    <property type="entry name" value="GLUTATHIONE S-TRANSFERASE, GST, SUPERFAMILY, GST DOMAIN CONTAINING"/>
    <property type="match status" value="1"/>
</dbReference>
<evidence type="ECO:0000313" key="11">
    <source>
        <dbReference type="Proteomes" id="UP000078284"/>
    </source>
</evidence>
<dbReference type="CDD" id="cd03185">
    <property type="entry name" value="GST_C_Tau"/>
    <property type="match status" value="1"/>
</dbReference>